<evidence type="ECO:0000313" key="6">
    <source>
        <dbReference type="EMBL" id="KNC83868.1"/>
    </source>
</evidence>
<evidence type="ECO:0000256" key="5">
    <source>
        <dbReference type="SAM" id="Phobius"/>
    </source>
</evidence>
<feature type="transmembrane region" description="Helical" evidence="5">
    <location>
        <begin position="147"/>
        <end position="166"/>
    </location>
</feature>
<comment type="subcellular location">
    <subcellularLocation>
        <location evidence="1">Membrane</location>
        <topology evidence="1">Multi-pass membrane protein</topology>
    </subcellularLocation>
</comment>
<dbReference type="eggNOG" id="KOG3098">
    <property type="taxonomic scope" value="Eukaryota"/>
</dbReference>
<feature type="transmembrane region" description="Helical" evidence="5">
    <location>
        <begin position="54"/>
        <end position="76"/>
    </location>
</feature>
<protein>
    <recommendedName>
        <fullName evidence="8">Major facilitator superfamily (MFS) profile domain-containing protein</fullName>
    </recommendedName>
</protein>
<feature type="transmembrane region" description="Helical" evidence="5">
    <location>
        <begin position="344"/>
        <end position="366"/>
    </location>
</feature>
<feature type="transmembrane region" description="Helical" evidence="5">
    <location>
        <begin position="277"/>
        <end position="294"/>
    </location>
</feature>
<dbReference type="CDD" id="cd06178">
    <property type="entry name" value="MFS_unc93-like"/>
    <property type="match status" value="1"/>
</dbReference>
<dbReference type="STRING" id="667725.A0A0L0G6K6"/>
<dbReference type="GeneID" id="25904397"/>
<keyword evidence="2 5" id="KW-0812">Transmembrane</keyword>
<dbReference type="EMBL" id="KQ241804">
    <property type="protein sequence ID" value="KNC83868.1"/>
    <property type="molecule type" value="Genomic_DNA"/>
</dbReference>
<dbReference type="AlphaFoldDB" id="A0A0L0G6K6"/>
<dbReference type="InterPro" id="IPR051617">
    <property type="entry name" value="UNC-93-like_regulator"/>
</dbReference>
<dbReference type="InterPro" id="IPR036259">
    <property type="entry name" value="MFS_trans_sf"/>
</dbReference>
<dbReference type="OrthoDB" id="196103at2759"/>
<dbReference type="PANTHER" id="PTHR23294:SF59">
    <property type="entry name" value="UNC93-LIKE PROTEIN C922.05C"/>
    <property type="match status" value="1"/>
</dbReference>
<name>A0A0L0G6K6_9EUKA</name>
<dbReference type="SUPFAM" id="SSF103473">
    <property type="entry name" value="MFS general substrate transporter"/>
    <property type="match status" value="1"/>
</dbReference>
<feature type="transmembrane region" description="Helical" evidence="5">
    <location>
        <begin position="426"/>
        <end position="444"/>
    </location>
</feature>
<feature type="transmembrane region" description="Helical" evidence="5">
    <location>
        <begin position="96"/>
        <end position="115"/>
    </location>
</feature>
<organism evidence="6 7">
    <name type="scientific">Sphaeroforma arctica JP610</name>
    <dbReference type="NCBI Taxonomy" id="667725"/>
    <lineage>
        <taxon>Eukaryota</taxon>
        <taxon>Ichthyosporea</taxon>
        <taxon>Ichthyophonida</taxon>
        <taxon>Sphaeroforma</taxon>
    </lineage>
</organism>
<feature type="transmembrane region" description="Helical" evidence="5">
    <location>
        <begin position="314"/>
        <end position="332"/>
    </location>
</feature>
<proteinExistence type="predicted"/>
<dbReference type="PANTHER" id="PTHR23294">
    <property type="entry name" value="ET TRANSLATION PRODUCT-RELATED"/>
    <property type="match status" value="1"/>
</dbReference>
<dbReference type="Gene3D" id="1.20.1250.20">
    <property type="entry name" value="MFS general substrate transporter like domains"/>
    <property type="match status" value="1"/>
</dbReference>
<feature type="transmembrane region" description="Helical" evidence="5">
    <location>
        <begin position="187"/>
        <end position="207"/>
    </location>
</feature>
<evidence type="ECO:0000256" key="4">
    <source>
        <dbReference type="ARBA" id="ARBA00023136"/>
    </source>
</evidence>
<sequence length="500" mass="54520">MTGVNPIKVDNKKASSSDIDIVTNAQDVRGTFAEDNNNVSAAFARKLDFPLPKIFLSGFTQNIIAGLVCFCCPGMFNAMQGLGNAGGSDPSVSAAMNAALYGAFTVFGYFGGLLFNLLGNKLLMVLGGLTYCFYAISVYLWGQDDSFAAMAITASGILGIGAGCLWTAQGAMTLSYSTEDKKGMFTAIFWIIFNLGGVTGGLITFFMNMGSDGAAGVNAATYFMFCGLMVMGAVLAFLFIVHPSKVIKGDGQLVVFDKAASPVEEIKSVLKLFTNRYMLLLSPLIIQSNWFYTYEFGGINGNLFDAETRGLNSAIYWGMQMIGAYVVGALFLDSKMMGRRKRAMYGLLLISGFNFAQWGYAAWYQFSYGYDKGNQPSPLINYKDGGVYWVPAALYMCMGIADSIVQTYAYWIMGAIANSPRVLSRYAGYYKGIQSFGACISWILEWQGLLYKWQMIICIVLAVAFVPPTWIVATMVKDHGADDDEEVRAVESAENVLRKD</sequence>
<dbReference type="GO" id="GO:0016020">
    <property type="term" value="C:membrane"/>
    <property type="evidence" value="ECO:0007669"/>
    <property type="project" value="UniProtKB-SubCell"/>
</dbReference>
<dbReference type="Pfam" id="PF05978">
    <property type="entry name" value="UNC-93"/>
    <property type="match status" value="1"/>
</dbReference>
<gene>
    <name evidence="6" type="ORF">SARC_03893</name>
</gene>
<evidence type="ECO:0000256" key="3">
    <source>
        <dbReference type="ARBA" id="ARBA00022989"/>
    </source>
</evidence>
<dbReference type="InterPro" id="IPR010291">
    <property type="entry name" value="Ion_channel_UNC-93"/>
</dbReference>
<dbReference type="RefSeq" id="XP_014157770.1">
    <property type="nucleotide sequence ID" value="XM_014302295.1"/>
</dbReference>
<reference evidence="6 7" key="1">
    <citation type="submission" date="2011-02" db="EMBL/GenBank/DDBJ databases">
        <title>The Genome Sequence of Sphaeroforma arctica JP610.</title>
        <authorList>
            <consortium name="The Broad Institute Genome Sequencing Platform"/>
            <person name="Russ C."/>
            <person name="Cuomo C."/>
            <person name="Young S.K."/>
            <person name="Zeng Q."/>
            <person name="Gargeya S."/>
            <person name="Alvarado L."/>
            <person name="Berlin A."/>
            <person name="Chapman S.B."/>
            <person name="Chen Z."/>
            <person name="Freedman E."/>
            <person name="Gellesch M."/>
            <person name="Goldberg J."/>
            <person name="Griggs A."/>
            <person name="Gujja S."/>
            <person name="Heilman E."/>
            <person name="Heiman D."/>
            <person name="Howarth C."/>
            <person name="Mehta T."/>
            <person name="Neiman D."/>
            <person name="Pearson M."/>
            <person name="Roberts A."/>
            <person name="Saif S."/>
            <person name="Shea T."/>
            <person name="Shenoy N."/>
            <person name="Sisk P."/>
            <person name="Stolte C."/>
            <person name="Sykes S."/>
            <person name="White J."/>
            <person name="Yandava C."/>
            <person name="Burger G."/>
            <person name="Gray M.W."/>
            <person name="Holland P.W.H."/>
            <person name="King N."/>
            <person name="Lang F.B.F."/>
            <person name="Roger A.J."/>
            <person name="Ruiz-Trillo I."/>
            <person name="Haas B."/>
            <person name="Nusbaum C."/>
            <person name="Birren B."/>
        </authorList>
    </citation>
    <scope>NUCLEOTIDE SEQUENCE [LARGE SCALE GENOMIC DNA]</scope>
    <source>
        <strain evidence="6 7">JP610</strain>
    </source>
</reference>
<feature type="transmembrane region" description="Helical" evidence="5">
    <location>
        <begin position="219"/>
        <end position="241"/>
    </location>
</feature>
<evidence type="ECO:0000256" key="1">
    <source>
        <dbReference type="ARBA" id="ARBA00004141"/>
    </source>
</evidence>
<keyword evidence="4 5" id="KW-0472">Membrane</keyword>
<accession>A0A0L0G6K6</accession>
<evidence type="ECO:0000313" key="7">
    <source>
        <dbReference type="Proteomes" id="UP000054560"/>
    </source>
</evidence>
<evidence type="ECO:0008006" key="8">
    <source>
        <dbReference type="Google" id="ProtNLM"/>
    </source>
</evidence>
<feature type="transmembrane region" description="Helical" evidence="5">
    <location>
        <begin position="122"/>
        <end position="141"/>
    </location>
</feature>
<dbReference type="Proteomes" id="UP000054560">
    <property type="component" value="Unassembled WGS sequence"/>
</dbReference>
<evidence type="ECO:0000256" key="2">
    <source>
        <dbReference type="ARBA" id="ARBA00022692"/>
    </source>
</evidence>
<feature type="transmembrane region" description="Helical" evidence="5">
    <location>
        <begin position="450"/>
        <end position="473"/>
    </location>
</feature>
<feature type="transmembrane region" description="Helical" evidence="5">
    <location>
        <begin position="386"/>
        <end position="405"/>
    </location>
</feature>
<keyword evidence="3 5" id="KW-1133">Transmembrane helix</keyword>
<keyword evidence="7" id="KW-1185">Reference proteome</keyword>